<evidence type="ECO:0000313" key="2">
    <source>
        <dbReference type="Proteomes" id="UP001596114"/>
    </source>
</evidence>
<accession>A0ABW0QPU8</accession>
<gene>
    <name evidence="1" type="ORF">ACFPPA_13660</name>
</gene>
<evidence type="ECO:0008006" key="3">
    <source>
        <dbReference type="Google" id="ProtNLM"/>
    </source>
</evidence>
<dbReference type="Proteomes" id="UP001596114">
    <property type="component" value="Unassembled WGS sequence"/>
</dbReference>
<name>A0ABW0QPU8_9GAMM</name>
<keyword evidence="2" id="KW-1185">Reference proteome</keyword>
<dbReference type="EMBL" id="JBHSNF010000003">
    <property type="protein sequence ID" value="MFC5526783.1"/>
    <property type="molecule type" value="Genomic_DNA"/>
</dbReference>
<dbReference type="RefSeq" id="WP_377320824.1">
    <property type="nucleotide sequence ID" value="NZ_JBHSNF010000003.1"/>
</dbReference>
<proteinExistence type="predicted"/>
<sequence length="142" mass="15610">MMNHQRMAMPALLACVLAGCVGLPPYQPTAGAAMVDVKLSPNIRNDTMTLCVDGRCYSAHPSEGHLKVPAGERVTLFRNFVAGGYQVTYSCYPGVSFQTQTDLAYYADFEIRANRCGFLVFRLDPASRVGIAWEPSERLIKS</sequence>
<evidence type="ECO:0000313" key="1">
    <source>
        <dbReference type="EMBL" id="MFC5526783.1"/>
    </source>
</evidence>
<protein>
    <recommendedName>
        <fullName evidence="3">Lipoprotein</fullName>
    </recommendedName>
</protein>
<comment type="caution">
    <text evidence="1">The sequence shown here is derived from an EMBL/GenBank/DDBJ whole genome shotgun (WGS) entry which is preliminary data.</text>
</comment>
<reference evidence="2" key="1">
    <citation type="journal article" date="2019" name="Int. J. Syst. Evol. Microbiol.">
        <title>The Global Catalogue of Microorganisms (GCM) 10K type strain sequencing project: providing services to taxonomists for standard genome sequencing and annotation.</title>
        <authorList>
            <consortium name="The Broad Institute Genomics Platform"/>
            <consortium name="The Broad Institute Genome Sequencing Center for Infectious Disease"/>
            <person name="Wu L."/>
            <person name="Ma J."/>
        </authorList>
    </citation>
    <scope>NUCLEOTIDE SEQUENCE [LARGE SCALE GENOMIC DNA]</scope>
    <source>
        <strain evidence="2">CGMCC 1.16619</strain>
    </source>
</reference>
<organism evidence="1 2">
    <name type="scientific">Rhodanobacter ginsengisoli</name>
    <dbReference type="NCBI Taxonomy" id="418646"/>
    <lineage>
        <taxon>Bacteria</taxon>
        <taxon>Pseudomonadati</taxon>
        <taxon>Pseudomonadota</taxon>
        <taxon>Gammaproteobacteria</taxon>
        <taxon>Lysobacterales</taxon>
        <taxon>Rhodanobacteraceae</taxon>
        <taxon>Rhodanobacter</taxon>
    </lineage>
</organism>
<dbReference type="PROSITE" id="PS51257">
    <property type="entry name" value="PROKAR_LIPOPROTEIN"/>
    <property type="match status" value="1"/>
</dbReference>